<evidence type="ECO:0000256" key="1">
    <source>
        <dbReference type="SAM" id="MobiDB-lite"/>
    </source>
</evidence>
<keyword evidence="3" id="KW-1185">Reference proteome</keyword>
<dbReference type="InterPro" id="IPR021145">
    <property type="entry name" value="Portal_protein_SPP1_Gp6-like"/>
</dbReference>
<evidence type="ECO:0000313" key="2">
    <source>
        <dbReference type="EMBL" id="AOT24417.1"/>
    </source>
</evidence>
<dbReference type="Proteomes" id="UP000225090">
    <property type="component" value="Segment"/>
</dbReference>
<dbReference type="KEGG" id="vg:40072528"/>
<protein>
    <submittedName>
        <fullName evidence="2">Portal protein</fullName>
    </submittedName>
</protein>
<dbReference type="Pfam" id="PF05133">
    <property type="entry name" value="SPP1_portal"/>
    <property type="match status" value="1"/>
</dbReference>
<feature type="compositionally biased region" description="Polar residues" evidence="1">
    <location>
        <begin position="468"/>
        <end position="483"/>
    </location>
</feature>
<reference evidence="2 3" key="1">
    <citation type="submission" date="2016-07" db="EMBL/GenBank/DDBJ databases">
        <authorList>
            <person name="Modlin R.L."/>
            <person name="Cheng L.S."/>
            <person name="Marinelli L.J."/>
            <person name="Grosset N."/>
            <person name="Gautier M."/>
            <person name="Fitz-Gibbon S."/>
            <person name="Pellegrini M."/>
            <person name="Bowman C.A."/>
            <person name="Russell D.A."/>
            <person name="Jacobs-Sera D."/>
            <person name="Hatfull G.F."/>
        </authorList>
    </citation>
    <scope>NUCLEOTIDE SEQUENCE [LARGE SCALE GENOMIC DNA]</scope>
</reference>
<dbReference type="GeneID" id="40072528"/>
<gene>
    <name evidence="2" type="primary">4</name>
    <name evidence="2" type="ORF">DOUCETTE_4</name>
</gene>
<name>A0A1D8ETM3_9CAUD</name>
<organism evidence="2 3">
    <name type="scientific">Propionibacterium phage Doucette</name>
    <dbReference type="NCBI Taxonomy" id="1897534"/>
    <lineage>
        <taxon>Viruses</taxon>
        <taxon>Duplodnaviria</taxon>
        <taxon>Heunggongvirae</taxon>
        <taxon>Uroviricota</taxon>
        <taxon>Caudoviricetes</taxon>
        <taxon>Doucettevirus</taxon>
        <taxon>Doucettevirus doucette</taxon>
    </lineage>
</organism>
<feature type="region of interest" description="Disordered" evidence="1">
    <location>
        <begin position="462"/>
        <end position="503"/>
    </location>
</feature>
<evidence type="ECO:0000313" key="3">
    <source>
        <dbReference type="Proteomes" id="UP000225090"/>
    </source>
</evidence>
<dbReference type="OrthoDB" id="3592at10239"/>
<accession>A0A1D8ETM3</accession>
<proteinExistence type="predicted"/>
<sequence length="503" mass="54407">MSLLINPYASPSFFSSPSVVGLGADEQELLDELVALWARKKPRNVLRGLYLDGKQQIKNLNIAVPDEIADSLQIVVGWPEKAVFGLSNLCMWDGVVTPTGDENPFGLDDLLSANRFDVEINETITSAMANSVAFLTVSAGNVSIGEPPVVIMPFSAEWASALWDRRTRSIKAGLTIGDIDYLGRPTSLSLFTRTATITCVGSRLGWMIEDRAEHGLNRVPMEPVPFRPTLDRPFGRSRISRQVMTIVDRAMRAALRMDISSELFTAPGLLLNGITPEQWAEIQKWTWKLGTVRGLTRDEDGEIASVETIPQQSMEPFIAQLRELAEEFASATSMPLSALGVVQDNPSSADAIYAAKEDLVIEATNANRITGYALSRVFQDAVMMRDGLTEMPDELGGVAAKWRNPAMPSIVSQSDAMVKQISAIPGLASTDVAFEQLGYSAADIVRIRTQMRRAQAADGLTSLLAKPATSSTPDAEPSQSASPTEPAASTPLPDLEGAPGDRS</sequence>
<dbReference type="EMBL" id="KX620751">
    <property type="protein sequence ID" value="AOT24417.1"/>
    <property type="molecule type" value="Genomic_DNA"/>
</dbReference>
<dbReference type="RefSeq" id="YP_009596925.1">
    <property type="nucleotide sequence ID" value="NC_041893.1"/>
</dbReference>